<dbReference type="InParanoid" id="G9MPL3"/>
<dbReference type="HOGENOM" id="CLU_885837_0_0_1"/>
<dbReference type="InterPro" id="IPR036388">
    <property type="entry name" value="WH-like_DNA-bd_sf"/>
</dbReference>
<accession>G9MPL3</accession>
<gene>
    <name evidence="2" type="ORF">TRIVIDRAFT_221064</name>
</gene>
<name>G9MPL3_HYPVG</name>
<dbReference type="InterPro" id="IPR012967">
    <property type="entry name" value="COMT_dimerisation"/>
</dbReference>
<dbReference type="InterPro" id="IPR036390">
    <property type="entry name" value="WH_DNA-bd_sf"/>
</dbReference>
<dbReference type="RefSeq" id="XP_013958017.1">
    <property type="nucleotide sequence ID" value="XM_014102542.1"/>
</dbReference>
<feature type="domain" description="O-methyltransferase dimerisation" evidence="1">
    <location>
        <begin position="119"/>
        <end position="187"/>
    </location>
</feature>
<keyword evidence="3" id="KW-1185">Reference proteome</keyword>
<proteinExistence type="predicted"/>
<dbReference type="AlphaFoldDB" id="G9MPL3"/>
<dbReference type="GeneID" id="25791526"/>
<sequence>MDLDTDVDTDVDSASDSGSSTCLDMLINPQDTVDDKVSMNLLAQTITTQVGLWEKYHKEVGAPLTPFDFDQYHPVLLPPMPLHVLDAREKILDSASKLLDLVAGPSKMISIALSQVQFVSALQWLLHFKIFDLVPECDPVSYEDLAKEANVPASELKRMLRMVMVHHIFRDYKGKCCHNYFSTVLAKDEDFLHGLPFFCNTVMPASAKIVDTTNKWQGSKEENEKPFLVFGTTKEQFLSQLDETNGYAHLTGLLGTSRSLTYSTDVVHGVINWSYLRKGLLLWISAHVAPVAGSWLSDSLTSSLKFMVLKTRSN</sequence>
<dbReference type="Pfam" id="PF08100">
    <property type="entry name" value="Dimerisation"/>
    <property type="match status" value="1"/>
</dbReference>
<dbReference type="Proteomes" id="UP000007115">
    <property type="component" value="Unassembled WGS sequence"/>
</dbReference>
<evidence type="ECO:0000313" key="2">
    <source>
        <dbReference type="EMBL" id="EHK23814.1"/>
    </source>
</evidence>
<comment type="caution">
    <text evidence="2">The sequence shown here is derived from an EMBL/GenBank/DDBJ whole genome shotgun (WGS) entry which is preliminary data.</text>
</comment>
<dbReference type="SUPFAM" id="SSF46785">
    <property type="entry name" value="Winged helix' DNA-binding domain"/>
    <property type="match status" value="1"/>
</dbReference>
<organism evidence="2 3">
    <name type="scientific">Hypocrea virens (strain Gv29-8 / FGSC 10586)</name>
    <name type="common">Gliocladium virens</name>
    <name type="synonym">Trichoderma virens</name>
    <dbReference type="NCBI Taxonomy" id="413071"/>
    <lineage>
        <taxon>Eukaryota</taxon>
        <taxon>Fungi</taxon>
        <taxon>Dikarya</taxon>
        <taxon>Ascomycota</taxon>
        <taxon>Pezizomycotina</taxon>
        <taxon>Sordariomycetes</taxon>
        <taxon>Hypocreomycetidae</taxon>
        <taxon>Hypocreales</taxon>
        <taxon>Hypocreaceae</taxon>
        <taxon>Trichoderma</taxon>
    </lineage>
</organism>
<dbReference type="VEuPathDB" id="FungiDB:TRIVIDRAFT_221064"/>
<protein>
    <recommendedName>
        <fullName evidence="1">O-methyltransferase dimerisation domain-containing protein</fullName>
    </recommendedName>
</protein>
<evidence type="ECO:0000259" key="1">
    <source>
        <dbReference type="Pfam" id="PF08100"/>
    </source>
</evidence>
<dbReference type="Gene3D" id="1.10.10.10">
    <property type="entry name" value="Winged helix-like DNA-binding domain superfamily/Winged helix DNA-binding domain"/>
    <property type="match status" value="1"/>
</dbReference>
<dbReference type="PANTHER" id="PTHR43712">
    <property type="entry name" value="PUTATIVE (AFU_ORTHOLOGUE AFUA_4G14580)-RELATED"/>
    <property type="match status" value="1"/>
</dbReference>
<dbReference type="EMBL" id="ABDF02000005">
    <property type="protein sequence ID" value="EHK23814.1"/>
    <property type="molecule type" value="Genomic_DNA"/>
</dbReference>
<reference evidence="2 3" key="1">
    <citation type="journal article" date="2011" name="Genome Biol.">
        <title>Comparative genome sequence analysis underscores mycoparasitism as the ancestral life style of Trichoderma.</title>
        <authorList>
            <person name="Kubicek C.P."/>
            <person name="Herrera-Estrella A."/>
            <person name="Seidl-Seiboth V."/>
            <person name="Martinez D.A."/>
            <person name="Druzhinina I.S."/>
            <person name="Thon M."/>
            <person name="Zeilinger S."/>
            <person name="Casas-Flores S."/>
            <person name="Horwitz B.A."/>
            <person name="Mukherjee P.K."/>
            <person name="Mukherjee M."/>
            <person name="Kredics L."/>
            <person name="Alcaraz L.D."/>
            <person name="Aerts A."/>
            <person name="Antal Z."/>
            <person name="Atanasova L."/>
            <person name="Cervantes-Badillo M.G."/>
            <person name="Challacombe J."/>
            <person name="Chertkov O."/>
            <person name="McCluskey K."/>
            <person name="Coulpier F."/>
            <person name="Deshpande N."/>
            <person name="von Doehren H."/>
            <person name="Ebbole D.J."/>
            <person name="Esquivel-Naranjo E.U."/>
            <person name="Fekete E."/>
            <person name="Flipphi M."/>
            <person name="Glaser F."/>
            <person name="Gomez-Rodriguez E.Y."/>
            <person name="Gruber S."/>
            <person name="Han C."/>
            <person name="Henrissat B."/>
            <person name="Hermosa R."/>
            <person name="Hernandez-Onate M."/>
            <person name="Karaffa L."/>
            <person name="Kosti I."/>
            <person name="Le Crom S."/>
            <person name="Lindquist E."/>
            <person name="Lucas S."/>
            <person name="Luebeck M."/>
            <person name="Luebeck P.S."/>
            <person name="Margeot A."/>
            <person name="Metz B."/>
            <person name="Misra M."/>
            <person name="Nevalainen H."/>
            <person name="Omann M."/>
            <person name="Packer N."/>
            <person name="Perrone G."/>
            <person name="Uresti-Rivera E.E."/>
            <person name="Salamov A."/>
            <person name="Schmoll M."/>
            <person name="Seiboth B."/>
            <person name="Shapiro H."/>
            <person name="Sukno S."/>
            <person name="Tamayo-Ramos J.A."/>
            <person name="Tisch D."/>
            <person name="Wiest A."/>
            <person name="Wilkinson H.H."/>
            <person name="Zhang M."/>
            <person name="Coutinho P.M."/>
            <person name="Kenerley C.M."/>
            <person name="Monte E."/>
            <person name="Baker S.E."/>
            <person name="Grigoriev I.V."/>
        </authorList>
    </citation>
    <scope>NUCLEOTIDE SEQUENCE [LARGE SCALE GENOMIC DNA]</scope>
    <source>
        <strain evidence="3">Gv29-8 / FGSC 10586</strain>
    </source>
</reference>
<dbReference type="STRING" id="413071.G9MPL3"/>
<dbReference type="PANTHER" id="PTHR43712:SF5">
    <property type="entry name" value="O-METHYLTRANSFERASE ASQN-RELATED"/>
    <property type="match status" value="1"/>
</dbReference>
<dbReference type="eggNOG" id="ENOG502RR46">
    <property type="taxonomic scope" value="Eukaryota"/>
</dbReference>
<dbReference type="OrthoDB" id="1606438at2759"/>
<evidence type="ECO:0000313" key="3">
    <source>
        <dbReference type="Proteomes" id="UP000007115"/>
    </source>
</evidence>